<feature type="active site" description="Proton acceptor" evidence="4">
    <location>
        <position position="266"/>
    </location>
</feature>
<proteinExistence type="predicted"/>
<dbReference type="Gene3D" id="3.90.700.10">
    <property type="entry name" value="Succinate dehydrogenase/fumarate reductase flavoprotein, catalytic domain"/>
    <property type="match status" value="1"/>
</dbReference>
<evidence type="ECO:0000259" key="7">
    <source>
        <dbReference type="Pfam" id="PF00890"/>
    </source>
</evidence>
<dbReference type="InterPro" id="IPR036188">
    <property type="entry name" value="FAD/NAD-bd_sf"/>
</dbReference>
<dbReference type="InterPro" id="IPR015939">
    <property type="entry name" value="Fum_Rdtase/Succ_DH_flav-like_C"/>
</dbReference>
<dbReference type="Gene3D" id="1.20.58.100">
    <property type="entry name" value="Fumarate reductase/succinate dehydrogenase flavoprotein-like, C-terminal domain"/>
    <property type="match status" value="1"/>
</dbReference>
<evidence type="ECO:0000256" key="1">
    <source>
        <dbReference type="ARBA" id="ARBA00001974"/>
    </source>
</evidence>
<dbReference type="GO" id="GO:0050660">
    <property type="term" value="F:flavin adenine dinucleotide binding"/>
    <property type="evidence" value="ECO:0007669"/>
    <property type="project" value="TreeGrafter"/>
</dbReference>
<dbReference type="InterPro" id="IPR030664">
    <property type="entry name" value="SdhA/FrdA/AprA"/>
</dbReference>
<dbReference type="SUPFAM" id="SSF51905">
    <property type="entry name" value="FAD/NAD(P)-binding domain"/>
    <property type="match status" value="1"/>
</dbReference>
<dbReference type="Pfam" id="PF02910">
    <property type="entry name" value="Succ_DH_flav_C"/>
    <property type="match status" value="1"/>
</dbReference>
<dbReference type="PANTHER" id="PTHR11632">
    <property type="entry name" value="SUCCINATE DEHYDROGENASE 2 FLAVOPROTEIN SUBUNIT"/>
    <property type="match status" value="1"/>
</dbReference>
<dbReference type="Proteomes" id="UP000290191">
    <property type="component" value="Unassembled WGS sequence"/>
</dbReference>
<dbReference type="PRINTS" id="PR00411">
    <property type="entry name" value="PNDRDTASEI"/>
</dbReference>
<feature type="coiled-coil region" evidence="6">
    <location>
        <begin position="381"/>
        <end position="458"/>
    </location>
</feature>
<dbReference type="GO" id="GO:0005886">
    <property type="term" value="C:plasma membrane"/>
    <property type="evidence" value="ECO:0007669"/>
    <property type="project" value="TreeGrafter"/>
</dbReference>
<dbReference type="Gene3D" id="3.50.50.60">
    <property type="entry name" value="FAD/NAD(P)-binding domain"/>
    <property type="match status" value="1"/>
</dbReference>
<dbReference type="STRING" id="877500.GCA_000935065_02957"/>
<evidence type="ECO:0000313" key="9">
    <source>
        <dbReference type="EMBL" id="RXJ64024.1"/>
    </source>
</evidence>
<evidence type="ECO:0000256" key="5">
    <source>
        <dbReference type="PIRSR" id="PIRSR630664-50"/>
    </source>
</evidence>
<feature type="domain" description="FAD-dependent oxidoreductase 2 FAD-binding" evidence="7">
    <location>
        <begin position="3"/>
        <end position="367"/>
    </location>
</feature>
<keyword evidence="3" id="KW-0560">Oxidoreductase</keyword>
<feature type="active site" description="Proton acceptor" evidence="5">
    <location>
        <position position="271"/>
    </location>
</feature>
<dbReference type="RefSeq" id="WP_129081370.1">
    <property type="nucleotide sequence ID" value="NZ_CP041070.1"/>
</dbReference>
<dbReference type="PANTHER" id="PTHR11632:SF51">
    <property type="entry name" value="SUCCINATE DEHYDROGENASE [UBIQUINONE] FLAVOPROTEIN SUBUNIT, MITOCHONDRIAL"/>
    <property type="match status" value="1"/>
</dbReference>
<evidence type="ECO:0000313" key="10">
    <source>
        <dbReference type="Proteomes" id="UP000290191"/>
    </source>
</evidence>
<dbReference type="Pfam" id="PF00890">
    <property type="entry name" value="FAD_binding_2"/>
    <property type="match status" value="1"/>
</dbReference>
<comment type="caution">
    <text evidence="9">The sequence shown here is derived from an EMBL/GenBank/DDBJ whole genome shotgun (WGS) entry which is preliminary data.</text>
</comment>
<dbReference type="SUPFAM" id="SSF56425">
    <property type="entry name" value="Succinate dehydrogenase/fumarate reductase flavoprotein, catalytic domain"/>
    <property type="match status" value="1"/>
</dbReference>
<keyword evidence="2" id="KW-0285">Flavoprotein</keyword>
<dbReference type="AlphaFoldDB" id="A0A4Q0Y463"/>
<keyword evidence="6" id="KW-0175">Coiled coil</keyword>
<dbReference type="OrthoDB" id="9806724at2"/>
<name>A0A4Q0Y463_9BACT</name>
<dbReference type="GO" id="GO:0009061">
    <property type="term" value="P:anaerobic respiration"/>
    <property type="evidence" value="ECO:0007669"/>
    <property type="project" value="TreeGrafter"/>
</dbReference>
<comment type="cofactor">
    <cofactor evidence="1">
        <name>FAD</name>
        <dbReference type="ChEBI" id="CHEBI:57692"/>
    </cofactor>
</comment>
<dbReference type="InterPro" id="IPR037099">
    <property type="entry name" value="Fum_R/Succ_DH_flav-like_C_sf"/>
</dbReference>
<accession>A0A4Q0Y463</accession>
<evidence type="ECO:0000256" key="4">
    <source>
        <dbReference type="PIRSR" id="PIRSR000171-1"/>
    </source>
</evidence>
<feature type="domain" description="Fumarate reductase/succinate dehydrogenase flavoprotein-like C-terminal" evidence="8">
    <location>
        <begin position="424"/>
        <end position="523"/>
    </location>
</feature>
<dbReference type="SUPFAM" id="SSF46977">
    <property type="entry name" value="Succinate dehydrogenase/fumarate reductase flavoprotein C-terminal domain"/>
    <property type="match status" value="1"/>
</dbReference>
<dbReference type="PIRSF" id="PIRSF000171">
    <property type="entry name" value="SDHA_APRA_LASPO"/>
    <property type="match status" value="1"/>
</dbReference>
<sequence length="534" mass="60138">MIDILIIGSGGAGLSAALKAKEENASVLVVSKTHTTHSQTCQAQGGINAVLETTENDSIENYEKDTYKASHKLANKKSLKYFCENSKQTINWLDSIGVPFSRDENNNIAQRKFGGTKAKRTCYSSDYTGHKILHTLYDQCIKNSIDFKNEHLLLKLLTKNNTVTSALFLDIKTGEIVQIDAKTVILATGGYGGIYHNFTTNSYATTGDGIAVAFKAGAKLSNMEFIQFHPTSLLNKNILISESARGEGGYLIDSKGKRFIDELKPRDEVARAIYKKYEEGDKVYLDLTHLGKEKIEEVIPQERRLVLDFLKIKMEEEVIPITPSAHYSMGGILTDEYAQTNIENLFACGECAQSGIHGANRLGGNSLLEIVTFGRLAAKNAAKKAKEVKCEEKNENNLETEKKRVAKILKKEKNEDFYKSKNIIGELLFNKVGLFREKNTLEEALKYLEEEKNKIKSMGIEDKSKEYNKNLVEYLEFENILLLCQIVTNCAYKREESRGAHFRTDFIKEDKKFDKISICKLENSDIITTFEEIK</sequence>
<dbReference type="GO" id="GO:0009055">
    <property type="term" value="F:electron transfer activity"/>
    <property type="evidence" value="ECO:0007669"/>
    <property type="project" value="TreeGrafter"/>
</dbReference>
<evidence type="ECO:0000259" key="8">
    <source>
        <dbReference type="Pfam" id="PF02910"/>
    </source>
</evidence>
<dbReference type="PRINTS" id="PR00368">
    <property type="entry name" value="FADPNR"/>
</dbReference>
<reference evidence="9 10" key="1">
    <citation type="submission" date="2017-10" db="EMBL/GenBank/DDBJ databases">
        <title>Genomics of the genus Arcobacter.</title>
        <authorList>
            <person name="Perez-Cataluna A."/>
            <person name="Figueras M.J."/>
        </authorList>
    </citation>
    <scope>NUCLEOTIDE SEQUENCE [LARGE SCALE GENOMIC DNA]</scope>
    <source>
        <strain evidence="9 10">DSM 24636</strain>
    </source>
</reference>
<dbReference type="InterPro" id="IPR003953">
    <property type="entry name" value="FAD-dep_OxRdtase_2_FAD-bd"/>
</dbReference>
<dbReference type="GO" id="GO:0000104">
    <property type="term" value="F:succinate dehydrogenase activity"/>
    <property type="evidence" value="ECO:0007669"/>
    <property type="project" value="TreeGrafter"/>
</dbReference>
<protein>
    <submittedName>
        <fullName evidence="9">Succinate dehydrogenase</fullName>
    </submittedName>
</protein>
<organism evidence="9 10">
    <name type="scientific">Halarcobacter anaerophilus</name>
    <dbReference type="NCBI Taxonomy" id="877500"/>
    <lineage>
        <taxon>Bacteria</taxon>
        <taxon>Pseudomonadati</taxon>
        <taxon>Campylobacterota</taxon>
        <taxon>Epsilonproteobacteria</taxon>
        <taxon>Campylobacterales</taxon>
        <taxon>Arcobacteraceae</taxon>
        <taxon>Halarcobacter</taxon>
    </lineage>
</organism>
<evidence type="ECO:0000256" key="6">
    <source>
        <dbReference type="SAM" id="Coils"/>
    </source>
</evidence>
<dbReference type="InterPro" id="IPR027477">
    <property type="entry name" value="Succ_DH/fumarate_Rdtase_cat_sf"/>
</dbReference>
<dbReference type="EMBL" id="PDKO01000002">
    <property type="protein sequence ID" value="RXJ64024.1"/>
    <property type="molecule type" value="Genomic_DNA"/>
</dbReference>
<gene>
    <name evidence="9" type="ORF">CRV06_03535</name>
</gene>
<keyword evidence="10" id="KW-1185">Reference proteome</keyword>
<evidence type="ECO:0000256" key="2">
    <source>
        <dbReference type="ARBA" id="ARBA00022630"/>
    </source>
</evidence>
<evidence type="ECO:0000256" key="3">
    <source>
        <dbReference type="ARBA" id="ARBA00023002"/>
    </source>
</evidence>